<protein>
    <recommendedName>
        <fullName evidence="8">C2H2-type domain-containing protein</fullName>
    </recommendedName>
</protein>
<dbReference type="AlphaFoldDB" id="A0A9N9T1U3"/>
<evidence type="ECO:0000313" key="9">
    <source>
        <dbReference type="EMBL" id="CAG9834028.1"/>
    </source>
</evidence>
<dbReference type="FunFam" id="3.30.160.60:FF:001182">
    <property type="entry name" value="Zinc finger, C2H2 type"/>
    <property type="match status" value="1"/>
</dbReference>
<dbReference type="PROSITE" id="PS00028">
    <property type="entry name" value="ZINC_FINGER_C2H2_1"/>
    <property type="match status" value="5"/>
</dbReference>
<evidence type="ECO:0000256" key="4">
    <source>
        <dbReference type="ARBA" id="ARBA00022771"/>
    </source>
</evidence>
<keyword evidence="5" id="KW-0862">Zinc</keyword>
<feature type="domain" description="C2H2-type" evidence="8">
    <location>
        <begin position="209"/>
        <end position="237"/>
    </location>
</feature>
<feature type="domain" description="C2H2-type" evidence="8">
    <location>
        <begin position="98"/>
        <end position="125"/>
    </location>
</feature>
<feature type="domain" description="C2H2-type" evidence="8">
    <location>
        <begin position="70"/>
        <end position="97"/>
    </location>
</feature>
<dbReference type="SMART" id="SM00355">
    <property type="entry name" value="ZnF_C2H2"/>
    <property type="match status" value="6"/>
</dbReference>
<gene>
    <name evidence="9" type="ORF">DIABBA_LOCUS7379</name>
</gene>
<accession>A0A9N9T1U3</accession>
<dbReference type="OrthoDB" id="427030at2759"/>
<dbReference type="GO" id="GO:0005634">
    <property type="term" value="C:nucleus"/>
    <property type="evidence" value="ECO:0007669"/>
    <property type="project" value="UniProtKB-SubCell"/>
</dbReference>
<comment type="subcellular location">
    <subcellularLocation>
        <location evidence="1">Nucleus</location>
    </subcellularLocation>
</comment>
<keyword evidence="10" id="KW-1185">Reference proteome</keyword>
<proteinExistence type="predicted"/>
<evidence type="ECO:0000256" key="7">
    <source>
        <dbReference type="PROSITE-ProRule" id="PRU00042"/>
    </source>
</evidence>
<dbReference type="Proteomes" id="UP001153709">
    <property type="component" value="Chromosome 4"/>
</dbReference>
<dbReference type="GO" id="GO:0008270">
    <property type="term" value="F:zinc ion binding"/>
    <property type="evidence" value="ECO:0007669"/>
    <property type="project" value="UniProtKB-KW"/>
</dbReference>
<name>A0A9N9T1U3_DIABA</name>
<keyword evidence="2" id="KW-0479">Metal-binding</keyword>
<dbReference type="PANTHER" id="PTHR23235">
    <property type="entry name" value="KRUEPPEL-LIKE TRANSCRIPTION FACTOR"/>
    <property type="match status" value="1"/>
</dbReference>
<dbReference type="FunFam" id="3.30.160.60:FF:000100">
    <property type="entry name" value="Zinc finger 45-like"/>
    <property type="match status" value="1"/>
</dbReference>
<evidence type="ECO:0000313" key="10">
    <source>
        <dbReference type="Proteomes" id="UP001153709"/>
    </source>
</evidence>
<dbReference type="PROSITE" id="PS50157">
    <property type="entry name" value="ZINC_FINGER_C2H2_2"/>
    <property type="match status" value="5"/>
</dbReference>
<evidence type="ECO:0000256" key="3">
    <source>
        <dbReference type="ARBA" id="ARBA00022737"/>
    </source>
</evidence>
<feature type="domain" description="C2H2-type" evidence="8">
    <location>
        <begin position="126"/>
        <end position="153"/>
    </location>
</feature>
<keyword evidence="6" id="KW-0539">Nucleus</keyword>
<dbReference type="GO" id="GO:0000978">
    <property type="term" value="F:RNA polymerase II cis-regulatory region sequence-specific DNA binding"/>
    <property type="evidence" value="ECO:0007669"/>
    <property type="project" value="TreeGrafter"/>
</dbReference>
<dbReference type="Gene3D" id="3.30.160.60">
    <property type="entry name" value="Classic Zinc Finger"/>
    <property type="match status" value="5"/>
</dbReference>
<keyword evidence="4 7" id="KW-0863">Zinc-finger</keyword>
<dbReference type="FunFam" id="3.30.160.60:FF:000557">
    <property type="entry name" value="zinc finger and SCAN domain-containing protein 29"/>
    <property type="match status" value="1"/>
</dbReference>
<evidence type="ECO:0000256" key="1">
    <source>
        <dbReference type="ARBA" id="ARBA00004123"/>
    </source>
</evidence>
<feature type="domain" description="C2H2-type" evidence="8">
    <location>
        <begin position="154"/>
        <end position="181"/>
    </location>
</feature>
<keyword evidence="3" id="KW-0677">Repeat</keyword>
<reference evidence="9" key="1">
    <citation type="submission" date="2022-01" db="EMBL/GenBank/DDBJ databases">
        <authorList>
            <person name="King R."/>
        </authorList>
    </citation>
    <scope>NUCLEOTIDE SEQUENCE</scope>
</reference>
<evidence type="ECO:0000256" key="6">
    <source>
        <dbReference type="ARBA" id="ARBA00023242"/>
    </source>
</evidence>
<dbReference type="EMBL" id="OU898279">
    <property type="protein sequence ID" value="CAG9834028.1"/>
    <property type="molecule type" value="Genomic_DNA"/>
</dbReference>
<sequence length="241" mass="28030">MYRPELFCHSIFSDIRHQEDVERFEFLQLQQKVASQSDDSFQDEDVKPIINNIENESQTDLNDSRKGKQQKCNVCDKVLSSASSYYVHMKKHSNNKPYQCIHCDASFCRKPYLEVHMRTHTGEKPFECNLCQKRFTQKSSLNTHKRAHTGLRPFACDICFKKFSVKSYLIAHKWSHAASNGIACAICNMTFNNKNLYMIHTQTHNSVVFGCDDCHKIFAKESFLIRHKTRVHNKPAAEENS</sequence>
<dbReference type="PANTHER" id="PTHR23235:SF176">
    <property type="entry name" value="C2H2-TYPE DOMAIN-CONTAINING PROTEIN"/>
    <property type="match status" value="1"/>
</dbReference>
<evidence type="ECO:0000256" key="5">
    <source>
        <dbReference type="ARBA" id="ARBA00022833"/>
    </source>
</evidence>
<evidence type="ECO:0000259" key="8">
    <source>
        <dbReference type="PROSITE" id="PS50157"/>
    </source>
</evidence>
<dbReference type="Pfam" id="PF00096">
    <property type="entry name" value="zf-C2H2"/>
    <property type="match status" value="4"/>
</dbReference>
<dbReference type="Pfam" id="PF12874">
    <property type="entry name" value="zf-met"/>
    <property type="match status" value="1"/>
</dbReference>
<organism evidence="9 10">
    <name type="scientific">Diabrotica balteata</name>
    <name type="common">Banded cucumber beetle</name>
    <dbReference type="NCBI Taxonomy" id="107213"/>
    <lineage>
        <taxon>Eukaryota</taxon>
        <taxon>Metazoa</taxon>
        <taxon>Ecdysozoa</taxon>
        <taxon>Arthropoda</taxon>
        <taxon>Hexapoda</taxon>
        <taxon>Insecta</taxon>
        <taxon>Pterygota</taxon>
        <taxon>Neoptera</taxon>
        <taxon>Endopterygota</taxon>
        <taxon>Coleoptera</taxon>
        <taxon>Polyphaga</taxon>
        <taxon>Cucujiformia</taxon>
        <taxon>Chrysomeloidea</taxon>
        <taxon>Chrysomelidae</taxon>
        <taxon>Galerucinae</taxon>
        <taxon>Diabroticina</taxon>
        <taxon>Diabroticites</taxon>
        <taxon>Diabrotica</taxon>
    </lineage>
</organism>
<dbReference type="SUPFAM" id="SSF57667">
    <property type="entry name" value="beta-beta-alpha zinc fingers"/>
    <property type="match status" value="3"/>
</dbReference>
<dbReference type="InterPro" id="IPR036236">
    <property type="entry name" value="Znf_C2H2_sf"/>
</dbReference>
<dbReference type="GO" id="GO:0000981">
    <property type="term" value="F:DNA-binding transcription factor activity, RNA polymerase II-specific"/>
    <property type="evidence" value="ECO:0007669"/>
    <property type="project" value="TreeGrafter"/>
</dbReference>
<dbReference type="InterPro" id="IPR013087">
    <property type="entry name" value="Znf_C2H2_type"/>
</dbReference>
<evidence type="ECO:0000256" key="2">
    <source>
        <dbReference type="ARBA" id="ARBA00022723"/>
    </source>
</evidence>